<feature type="region of interest" description="Disordered" evidence="5">
    <location>
        <begin position="1021"/>
        <end position="1194"/>
    </location>
</feature>
<dbReference type="InterPro" id="IPR044998">
    <property type="entry name" value="Timeless"/>
</dbReference>
<feature type="compositionally biased region" description="Low complexity" evidence="5">
    <location>
        <begin position="1127"/>
        <end position="1141"/>
    </location>
</feature>
<feature type="compositionally biased region" description="Basic and acidic residues" evidence="5">
    <location>
        <begin position="1149"/>
        <end position="1160"/>
    </location>
</feature>
<proteinExistence type="predicted"/>
<keyword evidence="4" id="KW-0131">Cell cycle</keyword>
<feature type="region of interest" description="Disordered" evidence="5">
    <location>
        <begin position="944"/>
        <end position="996"/>
    </location>
</feature>
<feature type="compositionally biased region" description="Basic residues" evidence="5">
    <location>
        <begin position="1034"/>
        <end position="1054"/>
    </location>
</feature>
<reference evidence="7 8" key="1">
    <citation type="submission" date="2016-10" db="EMBL/GenBank/DDBJ databases">
        <title>Genome sequence of the basidiomycete white-rot fungus Trametes pubescens.</title>
        <authorList>
            <person name="Makela M.R."/>
            <person name="Granchi Z."/>
            <person name="Peng M."/>
            <person name="De Vries R.P."/>
            <person name="Grigoriev I."/>
            <person name="Riley R."/>
            <person name="Hilden K."/>
        </authorList>
    </citation>
    <scope>NUCLEOTIDE SEQUENCE [LARGE SCALE GENOMIC DNA]</scope>
    <source>
        <strain evidence="7 8">FBCC735</strain>
    </source>
</reference>
<dbReference type="OrthoDB" id="310853at2759"/>
<feature type="compositionally biased region" description="Acidic residues" evidence="5">
    <location>
        <begin position="1058"/>
        <end position="1068"/>
    </location>
</feature>
<dbReference type="AlphaFoldDB" id="A0A1M2VXG2"/>
<dbReference type="Pfam" id="PF04821">
    <property type="entry name" value="TIMELESS"/>
    <property type="match status" value="1"/>
</dbReference>
<dbReference type="PANTHER" id="PTHR22940:SF4">
    <property type="entry name" value="PROTEIN TIMELESS HOMOLOG"/>
    <property type="match status" value="1"/>
</dbReference>
<evidence type="ECO:0000313" key="7">
    <source>
        <dbReference type="EMBL" id="OJT12212.1"/>
    </source>
</evidence>
<feature type="compositionally biased region" description="Basic residues" evidence="5">
    <location>
        <begin position="596"/>
        <end position="607"/>
    </location>
</feature>
<gene>
    <name evidence="7" type="ORF">TRAPUB_11235</name>
</gene>
<dbReference type="GO" id="GO:0003677">
    <property type="term" value="F:DNA binding"/>
    <property type="evidence" value="ECO:0007669"/>
    <property type="project" value="TreeGrafter"/>
</dbReference>
<evidence type="ECO:0000256" key="3">
    <source>
        <dbReference type="ARBA" id="ARBA00023242"/>
    </source>
</evidence>
<keyword evidence="7" id="KW-0413">Isomerase</keyword>
<evidence type="ECO:0000256" key="2">
    <source>
        <dbReference type="ARBA" id="ARBA00022880"/>
    </source>
</evidence>
<dbReference type="OMA" id="MHRIAIK"/>
<feature type="compositionally biased region" description="Basic residues" evidence="5">
    <location>
        <begin position="951"/>
        <end position="962"/>
    </location>
</feature>
<dbReference type="STRING" id="154538.A0A1M2VXG2"/>
<dbReference type="GO" id="GO:0016853">
    <property type="term" value="F:isomerase activity"/>
    <property type="evidence" value="ECO:0007669"/>
    <property type="project" value="UniProtKB-KW"/>
</dbReference>
<comment type="caution">
    <text evidence="7">The sequence shown here is derived from an EMBL/GenBank/DDBJ whole genome shotgun (WGS) entry which is preliminary data.</text>
</comment>
<keyword evidence="8" id="KW-1185">Reference proteome</keyword>
<dbReference type="GO" id="GO:0031298">
    <property type="term" value="C:replication fork protection complex"/>
    <property type="evidence" value="ECO:0007669"/>
    <property type="project" value="TreeGrafter"/>
</dbReference>
<feature type="compositionally biased region" description="Basic residues" evidence="5">
    <location>
        <begin position="1114"/>
        <end position="1126"/>
    </location>
</feature>
<dbReference type="GO" id="GO:0006281">
    <property type="term" value="P:DNA repair"/>
    <property type="evidence" value="ECO:0007669"/>
    <property type="project" value="TreeGrafter"/>
</dbReference>
<comment type="subcellular location">
    <subcellularLocation>
        <location evidence="1">Nucleus</location>
    </subcellularLocation>
</comment>
<evidence type="ECO:0000259" key="6">
    <source>
        <dbReference type="Pfam" id="PF04821"/>
    </source>
</evidence>
<feature type="domain" description="Timeless N-terminal" evidence="6">
    <location>
        <begin position="44"/>
        <end position="311"/>
    </location>
</feature>
<evidence type="ECO:0000256" key="1">
    <source>
        <dbReference type="ARBA" id="ARBA00004123"/>
    </source>
</evidence>
<accession>A0A1M2VXG2</accession>
<evidence type="ECO:0000256" key="4">
    <source>
        <dbReference type="ARBA" id="ARBA00023306"/>
    </source>
</evidence>
<keyword evidence="3" id="KW-0539">Nucleus</keyword>
<dbReference type="InterPro" id="IPR006906">
    <property type="entry name" value="Timeless_N"/>
</dbReference>
<feature type="compositionally biased region" description="Acidic residues" evidence="5">
    <location>
        <begin position="612"/>
        <end position="627"/>
    </location>
</feature>
<evidence type="ECO:0000256" key="5">
    <source>
        <dbReference type="SAM" id="MobiDB-lite"/>
    </source>
</evidence>
<feature type="region of interest" description="Disordered" evidence="5">
    <location>
        <begin position="505"/>
        <end position="525"/>
    </location>
</feature>
<dbReference type="GO" id="GO:0043111">
    <property type="term" value="P:replication fork arrest"/>
    <property type="evidence" value="ECO:0007669"/>
    <property type="project" value="TreeGrafter"/>
</dbReference>
<dbReference type="EMBL" id="MNAD01000507">
    <property type="protein sequence ID" value="OJT12212.1"/>
    <property type="molecule type" value="Genomic_DNA"/>
</dbReference>
<organism evidence="7 8">
    <name type="scientific">Trametes pubescens</name>
    <name type="common">White-rot fungus</name>
    <dbReference type="NCBI Taxonomy" id="154538"/>
    <lineage>
        <taxon>Eukaryota</taxon>
        <taxon>Fungi</taxon>
        <taxon>Dikarya</taxon>
        <taxon>Basidiomycota</taxon>
        <taxon>Agaricomycotina</taxon>
        <taxon>Agaricomycetes</taxon>
        <taxon>Polyporales</taxon>
        <taxon>Polyporaceae</taxon>
        <taxon>Trametes</taxon>
    </lineage>
</organism>
<dbReference type="Proteomes" id="UP000184267">
    <property type="component" value="Unassembled WGS sequence"/>
</dbReference>
<dbReference type="PANTHER" id="PTHR22940">
    <property type="entry name" value="TIMEOUT/TIMELESS-2"/>
    <property type="match status" value="1"/>
</dbReference>
<feature type="compositionally biased region" description="Basic residues" evidence="5">
    <location>
        <begin position="974"/>
        <end position="983"/>
    </location>
</feature>
<evidence type="ECO:0000313" key="8">
    <source>
        <dbReference type="Proteomes" id="UP000184267"/>
    </source>
</evidence>
<dbReference type="GO" id="GO:0000076">
    <property type="term" value="P:DNA replication checkpoint signaling"/>
    <property type="evidence" value="ECO:0007669"/>
    <property type="project" value="TreeGrafter"/>
</dbReference>
<protein>
    <submittedName>
        <fullName evidence="7">Topoisomerase 1-associated factor 1</fullName>
    </submittedName>
</protein>
<keyword evidence="2" id="KW-0236">DNA replication inhibitor</keyword>
<sequence>MSDDEAISLSEGESGDEPYVDRRAILEPPIRSVVEAVGGMEGGVYRLGDECYGCLKDLKKYWRKDDTDDDRTVARIFWSTGLLPNDLIPVLLETAGKGLVEDKRAVACADLMTAMTWPIDLAEELKELDDVNDRGTDYTQLMLAHLNYKAALLRPGVLQALLAITLPCLSRDLKERTERDMQVVNVVLHLIRNLAFIKDPPPNMYGSADQAEFSILQSKLVKCLSESHFIDLLLTIASNAGEAMFNQWNTVILEIFYLLFRGVKPSSVASDQTKQSTKALQSLLAVEDQRKRELLRKATSRHSRFGTTISVTLNPKKAKAPQEDDEPAPVAGPSRAYVFHKQQALNKDSGSALDMIAAKKHRAARSKKVDELGRDDNLSLNARVILQDLARAFIESCFNPLLASLLKDIKSERPKITEKDHMRLLFVAKWFMEYFLCERTRQSDEARWKFGLVATVIDRGWIVWVLRRMREAQEEKPKLWTELQAGIECLTQFVLVLDTMASAPPSRAPEGDVGPDPFASAEQSAEEDVADAARTLQQQIVYNGEVLDIAFESVRTYKEGTQSLAYLDAGVHLAYALLRMLERWGKRQGKGEMYVRKKAKPKKRRGAKSTEEGEGVPDVEEEPQQEEEEEVVNETMFTFDQFEQRFVHVDVTRTLLVYLARYKEFSSPEQMKRVVSMMHRQAVRHKAEGLYFMVSTMYLFKQIMADEKSLPKDQPYKDLTALITFILRKFFKAIAEDSFVIVEAFFPKNRGHWKQFSSIELDQVGPRPEGPRFDDRFPVDVTVKKGYSLSDQIGIAIAALVEKDQRSLVEWTKQILSLAIAHRRRIIDDVDGAPSQAIDLTAASDSEDDLNPDALLGRRPPSAEALAKINDYLIPYVSDEEAEAANKNPQLKLLFRLCSFKIMDEDADELEWYIPSVVLPTDMQRTVNVITQFLETPLDLQGKSPAELLARKRRRRPRRKRTPTPDPDDSDAPRRKKKERKKKEAQQYKSAQFIEDSDAEYGDMDVFLEREKALREKTAQLAAATGQSGTMRAHGTRKRRRKGKDGAGKKRRKRAGEDCAEGGGDGDEAEKARESGASSDESEVDVFGSPKRARSESTPDTSPPMGDAEEQSKAKPRPRPRPRAKAAKSAAVADVVAHSSATSPVPASKADEGNAAEDARSPSPVQSGDDIPTAAMMKGKRKARMVIADEDEDE</sequence>
<name>A0A1M2VXG2_TRAPU</name>
<feature type="region of interest" description="Disordered" evidence="5">
    <location>
        <begin position="595"/>
        <end position="627"/>
    </location>
</feature>